<feature type="region of interest" description="Disordered" evidence="1">
    <location>
        <begin position="56"/>
        <end position="87"/>
    </location>
</feature>
<dbReference type="InterPro" id="IPR015889">
    <property type="entry name" value="Intradiol_dOase_core"/>
</dbReference>
<dbReference type="PANTHER" id="PTHR34315:SF1">
    <property type="entry name" value="INTRADIOL RING-CLEAVAGE DIOXYGENASES DOMAIN-CONTAINING PROTEIN-RELATED"/>
    <property type="match status" value="1"/>
</dbReference>
<dbReference type="AlphaFoldDB" id="A0AAE9AZ11"/>
<feature type="compositionally biased region" description="Polar residues" evidence="1">
    <location>
        <begin position="1"/>
        <end position="20"/>
    </location>
</feature>
<dbReference type="Gene3D" id="2.60.130.10">
    <property type="entry name" value="Aromatic compound dioxygenase"/>
    <property type="match status" value="1"/>
</dbReference>
<keyword evidence="2" id="KW-1133">Transmembrane helix</keyword>
<feature type="transmembrane region" description="Helical" evidence="2">
    <location>
        <begin position="35"/>
        <end position="56"/>
    </location>
</feature>
<dbReference type="InterPro" id="IPR000627">
    <property type="entry name" value="Intradiol_dOase_C"/>
</dbReference>
<keyword evidence="4" id="KW-0560">Oxidoreductase</keyword>
<dbReference type="EMBL" id="SPAZ01000180">
    <property type="protein sequence ID" value="TQE31612.1"/>
    <property type="molecule type" value="Genomic_DNA"/>
</dbReference>
<dbReference type="GO" id="GO:0008199">
    <property type="term" value="F:ferric iron binding"/>
    <property type="evidence" value="ECO:0007669"/>
    <property type="project" value="InterPro"/>
</dbReference>
<gene>
    <name evidence="4" type="ORF">Sipo8835_22050</name>
</gene>
<evidence type="ECO:0000256" key="2">
    <source>
        <dbReference type="SAM" id="Phobius"/>
    </source>
</evidence>
<dbReference type="Pfam" id="PF00775">
    <property type="entry name" value="Dioxygenase_C"/>
    <property type="match status" value="1"/>
</dbReference>
<organism evidence="4 5">
    <name type="scientific">Streptomyces ipomoeae</name>
    <dbReference type="NCBI Taxonomy" id="103232"/>
    <lineage>
        <taxon>Bacteria</taxon>
        <taxon>Bacillati</taxon>
        <taxon>Actinomycetota</taxon>
        <taxon>Actinomycetes</taxon>
        <taxon>Kitasatosporales</taxon>
        <taxon>Streptomycetaceae</taxon>
        <taxon>Streptomyces</taxon>
    </lineage>
</organism>
<keyword evidence="4" id="KW-0223">Dioxygenase</keyword>
<keyword evidence="2" id="KW-0472">Membrane</keyword>
<dbReference type="SUPFAM" id="SSF49482">
    <property type="entry name" value="Aromatic compound dioxygenase"/>
    <property type="match status" value="1"/>
</dbReference>
<feature type="region of interest" description="Disordered" evidence="1">
    <location>
        <begin position="1"/>
        <end position="33"/>
    </location>
</feature>
<feature type="compositionally biased region" description="Basic residues" evidence="1">
    <location>
        <begin position="23"/>
        <end position="33"/>
    </location>
</feature>
<proteinExistence type="predicted"/>
<sequence>MHMTENTTPQNAHQASTQDATGKHRRDKSVQRRRVLIGGASVAAVGGLAAAGLAAATTDSGTASSTTADSSSASESSSESSSSSTSSVCVLNAEVTEGPYSLDGALVREDIREDKEGFEVQYTFTVVDVANDCAPLAGALVEIWHADHLGEYSGFVGGNGHQEEDNGTFLRGGQMTDENGQCSITSIWPGHYVSRCTHVHMRVHTDVTLTDDSYTGGEVIHTGQLFFDEEINAEIQALAPYSENTTRETLLSEDSIYDDGGASSGLLTLTALGSGVSDGFKATLTVGVDSGD</sequence>
<name>A0AAE9AZ11_9ACTN</name>
<evidence type="ECO:0000259" key="3">
    <source>
        <dbReference type="Pfam" id="PF00775"/>
    </source>
</evidence>
<dbReference type="Proteomes" id="UP000318720">
    <property type="component" value="Unassembled WGS sequence"/>
</dbReference>
<protein>
    <submittedName>
        <fullName evidence="4">Protocatechuate dioxygenase</fullName>
    </submittedName>
</protein>
<dbReference type="CDD" id="cd03457">
    <property type="entry name" value="intradiol_dioxygenase_like"/>
    <property type="match status" value="1"/>
</dbReference>
<keyword evidence="2" id="KW-0812">Transmembrane</keyword>
<dbReference type="PROSITE" id="PS51318">
    <property type="entry name" value="TAT"/>
    <property type="match status" value="1"/>
</dbReference>
<comment type="caution">
    <text evidence="4">The sequence shown here is derived from an EMBL/GenBank/DDBJ whole genome shotgun (WGS) entry which is preliminary data.</text>
</comment>
<dbReference type="GO" id="GO:0016702">
    <property type="term" value="F:oxidoreductase activity, acting on single donors with incorporation of molecular oxygen, incorporation of two atoms of oxygen"/>
    <property type="evidence" value="ECO:0007669"/>
    <property type="project" value="InterPro"/>
</dbReference>
<evidence type="ECO:0000313" key="5">
    <source>
        <dbReference type="Proteomes" id="UP000318720"/>
    </source>
</evidence>
<evidence type="ECO:0000256" key="1">
    <source>
        <dbReference type="SAM" id="MobiDB-lite"/>
    </source>
</evidence>
<reference evidence="4 5" key="1">
    <citation type="submission" date="2019-03" db="EMBL/GenBank/DDBJ databases">
        <title>Comparative genomic analyses of the sweetpotato soil rot pathogen, Streptomyces ipomoeae.</title>
        <authorList>
            <person name="Ruschel Soares N."/>
            <person name="Badger J.H."/>
            <person name="Huguet-Tapia J.C."/>
            <person name="Clark C.A."/>
            <person name="Pettis G.S."/>
        </authorList>
    </citation>
    <scope>NUCLEOTIDE SEQUENCE [LARGE SCALE GENOMIC DNA]</scope>
    <source>
        <strain evidence="4 5">88-35</strain>
    </source>
</reference>
<evidence type="ECO:0000313" key="4">
    <source>
        <dbReference type="EMBL" id="TQE31612.1"/>
    </source>
</evidence>
<accession>A0AAE9AZ11</accession>
<dbReference type="PANTHER" id="PTHR34315">
    <property type="match status" value="1"/>
</dbReference>
<dbReference type="InterPro" id="IPR006311">
    <property type="entry name" value="TAT_signal"/>
</dbReference>
<feature type="domain" description="Intradiol ring-cleavage dioxygenases" evidence="3">
    <location>
        <begin position="108"/>
        <end position="195"/>
    </location>
</feature>